<protein>
    <submittedName>
        <fullName evidence="3">Uncharacterized protein</fullName>
    </submittedName>
</protein>
<reference evidence="3" key="1">
    <citation type="submission" date="2015-09" db="EMBL/GenBank/DDBJ databases">
        <title>Genomic diversity in the industrially and medically important fungal genus Aspergillus.</title>
        <authorList>
            <consortium name="DOE Joint Genome Institute"/>
            <person name="Riley R."/>
            <person name="Labutti K."/>
            <person name="Clum A."/>
            <person name="Sun H."/>
            <person name="Wiebenga A."/>
            <person name="De Vries R.P."/>
            <person name="Grigoriev I.V."/>
        </authorList>
    </citation>
    <scope>NUCLEOTIDE SEQUENCE [LARGE SCALE GENOMIC DNA]</scope>
    <source>
        <strain evidence="3">DTO 134E9</strain>
    </source>
</reference>
<gene>
    <name evidence="3" type="ORF">ASPWEDRAFT_43666</name>
    <name evidence="2" type="ORF">ASPWEDRAFT_44754</name>
</gene>
<sequence length="59" mass="6584">MSHIKTFPLSSINGEPEQSVVKGKENVRSANPRYRCGVMSSTLPFWERKIKASKIYAGA</sequence>
<dbReference type="EMBL" id="KV878215">
    <property type="protein sequence ID" value="OJJ31711.1"/>
    <property type="molecule type" value="Genomic_DNA"/>
</dbReference>
<dbReference type="Proteomes" id="UP000184383">
    <property type="component" value="Unassembled WGS sequence"/>
</dbReference>
<proteinExistence type="predicted"/>
<dbReference type="RefSeq" id="XP_040685388.1">
    <property type="nucleotide sequence ID" value="XM_040836073.1"/>
</dbReference>
<feature type="region of interest" description="Disordered" evidence="1">
    <location>
        <begin position="1"/>
        <end position="26"/>
    </location>
</feature>
<evidence type="ECO:0000313" key="4">
    <source>
        <dbReference type="Proteomes" id="UP000184383"/>
    </source>
</evidence>
<dbReference type="GeneID" id="63751921"/>
<accession>A0A1L9R9W0</accession>
<dbReference type="VEuPathDB" id="FungiDB:ASPWEDRAFT_44754"/>
<name>A0A1L9R9W0_ASPWE</name>
<dbReference type="VEuPathDB" id="FungiDB:ASPWEDRAFT_43666"/>
<reference evidence="4" key="2">
    <citation type="journal article" date="2017" name="Genome Biol.">
        <title>Comparative genomics reveals high biological diversity and specific adaptations in the industrially and medically important fungal genus Aspergillus.</title>
        <authorList>
            <person name="de Vries R.P."/>
            <person name="Riley R."/>
            <person name="Wiebenga A."/>
            <person name="Aguilar-Osorio G."/>
            <person name="Amillis S."/>
            <person name="Uchima C.A."/>
            <person name="Anderluh G."/>
            <person name="Asadollahi M."/>
            <person name="Askin M."/>
            <person name="Barry K."/>
            <person name="Battaglia E."/>
            <person name="Bayram O."/>
            <person name="Benocci T."/>
            <person name="Braus-Stromeyer S.A."/>
            <person name="Caldana C."/>
            <person name="Canovas D."/>
            <person name="Cerqueira G.C."/>
            <person name="Chen F."/>
            <person name="Chen W."/>
            <person name="Choi C."/>
            <person name="Clum A."/>
            <person name="Dos Santos R.A."/>
            <person name="Damasio A.R."/>
            <person name="Diallinas G."/>
            <person name="Emri T."/>
            <person name="Fekete E."/>
            <person name="Flipphi M."/>
            <person name="Freyberg S."/>
            <person name="Gallo A."/>
            <person name="Gournas C."/>
            <person name="Habgood R."/>
            <person name="Hainaut M."/>
            <person name="Harispe M.L."/>
            <person name="Henrissat B."/>
            <person name="Hilden K.S."/>
            <person name="Hope R."/>
            <person name="Hossain A."/>
            <person name="Karabika E."/>
            <person name="Karaffa L."/>
            <person name="Karanyi Z."/>
            <person name="Krasevec N."/>
            <person name="Kuo A."/>
            <person name="Kusch H."/>
            <person name="LaButti K."/>
            <person name="Lagendijk E.L."/>
            <person name="Lapidus A."/>
            <person name="Levasseur A."/>
            <person name="Lindquist E."/>
            <person name="Lipzen A."/>
            <person name="Logrieco A.F."/>
            <person name="MacCabe A."/>
            <person name="Maekelae M.R."/>
            <person name="Malavazi I."/>
            <person name="Melin P."/>
            <person name="Meyer V."/>
            <person name="Mielnichuk N."/>
            <person name="Miskei M."/>
            <person name="Molnar A.P."/>
            <person name="Mule G."/>
            <person name="Ngan C.Y."/>
            <person name="Orejas M."/>
            <person name="Orosz E."/>
            <person name="Ouedraogo J.P."/>
            <person name="Overkamp K.M."/>
            <person name="Park H.-S."/>
            <person name="Perrone G."/>
            <person name="Piumi F."/>
            <person name="Punt P.J."/>
            <person name="Ram A.F."/>
            <person name="Ramon A."/>
            <person name="Rauscher S."/>
            <person name="Record E."/>
            <person name="Riano-Pachon D.M."/>
            <person name="Robert V."/>
            <person name="Roehrig J."/>
            <person name="Ruller R."/>
            <person name="Salamov A."/>
            <person name="Salih N.S."/>
            <person name="Samson R.A."/>
            <person name="Sandor E."/>
            <person name="Sanguinetti M."/>
            <person name="Schuetze T."/>
            <person name="Sepcic K."/>
            <person name="Shelest E."/>
            <person name="Sherlock G."/>
            <person name="Sophianopoulou V."/>
            <person name="Squina F.M."/>
            <person name="Sun H."/>
            <person name="Susca A."/>
            <person name="Todd R.B."/>
            <person name="Tsang A."/>
            <person name="Unkles S.E."/>
            <person name="van de Wiele N."/>
            <person name="van Rossen-Uffink D."/>
            <person name="Oliveira J.V."/>
            <person name="Vesth T.C."/>
            <person name="Visser J."/>
            <person name="Yu J.-H."/>
            <person name="Zhou M."/>
            <person name="Andersen M.R."/>
            <person name="Archer D.B."/>
            <person name="Baker S.E."/>
            <person name="Benoit I."/>
            <person name="Brakhage A.A."/>
            <person name="Braus G.H."/>
            <person name="Fischer R."/>
            <person name="Frisvad J.C."/>
            <person name="Goldman G.H."/>
            <person name="Houbraken J."/>
            <person name="Oakley B."/>
            <person name="Pocsi I."/>
            <person name="Scazzocchio C."/>
            <person name="Seiboth B."/>
            <person name="vanKuyk P.A."/>
            <person name="Wortman J."/>
            <person name="Dyer P.S."/>
            <person name="Grigoriev I.V."/>
        </authorList>
    </citation>
    <scope>NUCLEOTIDE SEQUENCE [LARGE SCALE GENOMIC DNA]</scope>
    <source>
        <strain evidence="4">DTO 134E9</strain>
    </source>
</reference>
<keyword evidence="4" id="KW-1185">Reference proteome</keyword>
<organism evidence="3 4">
    <name type="scientific">Aspergillus wentii DTO 134E9</name>
    <dbReference type="NCBI Taxonomy" id="1073089"/>
    <lineage>
        <taxon>Eukaryota</taxon>
        <taxon>Fungi</taxon>
        <taxon>Dikarya</taxon>
        <taxon>Ascomycota</taxon>
        <taxon>Pezizomycotina</taxon>
        <taxon>Eurotiomycetes</taxon>
        <taxon>Eurotiomycetidae</taxon>
        <taxon>Eurotiales</taxon>
        <taxon>Aspergillaceae</taxon>
        <taxon>Aspergillus</taxon>
        <taxon>Aspergillus subgen. Cremei</taxon>
    </lineage>
</organism>
<dbReference type="EMBL" id="KV878216">
    <property type="protein sequence ID" value="OJJ30770.1"/>
    <property type="molecule type" value="Genomic_DNA"/>
</dbReference>
<dbReference type="AlphaFoldDB" id="A0A1L9R9W0"/>
<evidence type="ECO:0000256" key="1">
    <source>
        <dbReference type="SAM" id="MobiDB-lite"/>
    </source>
</evidence>
<evidence type="ECO:0000313" key="2">
    <source>
        <dbReference type="EMBL" id="OJJ30770.1"/>
    </source>
</evidence>
<evidence type="ECO:0000313" key="3">
    <source>
        <dbReference type="EMBL" id="OJJ31711.1"/>
    </source>
</evidence>